<dbReference type="AlphaFoldDB" id="A0A9N7UNZ4"/>
<reference evidence="1" key="1">
    <citation type="submission" date="2020-03" db="EMBL/GenBank/DDBJ databases">
        <authorList>
            <person name="Weist P."/>
        </authorList>
    </citation>
    <scope>NUCLEOTIDE SEQUENCE</scope>
</reference>
<protein>
    <submittedName>
        <fullName evidence="1">Uncharacterized protein</fullName>
    </submittedName>
</protein>
<comment type="caution">
    <text evidence="1">The sequence shown here is derived from an EMBL/GenBank/DDBJ whole genome shotgun (WGS) entry which is preliminary data.</text>
</comment>
<dbReference type="Proteomes" id="UP001153269">
    <property type="component" value="Unassembled WGS sequence"/>
</dbReference>
<proteinExistence type="predicted"/>
<organism evidence="1 2">
    <name type="scientific">Pleuronectes platessa</name>
    <name type="common">European plaice</name>
    <dbReference type="NCBI Taxonomy" id="8262"/>
    <lineage>
        <taxon>Eukaryota</taxon>
        <taxon>Metazoa</taxon>
        <taxon>Chordata</taxon>
        <taxon>Craniata</taxon>
        <taxon>Vertebrata</taxon>
        <taxon>Euteleostomi</taxon>
        <taxon>Actinopterygii</taxon>
        <taxon>Neopterygii</taxon>
        <taxon>Teleostei</taxon>
        <taxon>Neoteleostei</taxon>
        <taxon>Acanthomorphata</taxon>
        <taxon>Carangaria</taxon>
        <taxon>Pleuronectiformes</taxon>
        <taxon>Pleuronectoidei</taxon>
        <taxon>Pleuronectidae</taxon>
        <taxon>Pleuronectes</taxon>
    </lineage>
</organism>
<name>A0A9N7UNZ4_PLEPL</name>
<accession>A0A9N7UNZ4</accession>
<evidence type="ECO:0000313" key="1">
    <source>
        <dbReference type="EMBL" id="CAB1434111.1"/>
    </source>
</evidence>
<keyword evidence="2" id="KW-1185">Reference proteome</keyword>
<sequence length="333" mass="36734">MAPLLHALTVTLMDFYDYESSMLTFSTGHGSATWNRFKLRLAVDAGKYGCVVRQVRDWEGAGARGTDVVGWECGGHDAKKPKTARVVLMTLWMIFGLYLCPTQQASSDSWVGLQTEAVKKRTKQEVIYVDEGDHTLKLSSVYVPSLVHCERVMCSFRFMTVLSASLRQLSRDTSRQTPRATPSLCADPDVKGRLLLSPDISQPIKSDCACYLPPLPPVNTAFAGGNCALWRPQALSHNSVSLTRTENVDSCVIQARSNPAPGFVKLPLIHSAISNRAHFPEQSHQSHASSNHVPGRPTVQIVHTSSLEHQEHTSLSERIGDAFDQFVEYHSGT</sequence>
<dbReference type="EMBL" id="CADEAL010001632">
    <property type="protein sequence ID" value="CAB1434111.1"/>
    <property type="molecule type" value="Genomic_DNA"/>
</dbReference>
<gene>
    <name evidence="1" type="ORF">PLEPLA_LOCUS22187</name>
</gene>
<evidence type="ECO:0000313" key="2">
    <source>
        <dbReference type="Proteomes" id="UP001153269"/>
    </source>
</evidence>